<dbReference type="OrthoDB" id="7010036at2"/>
<dbReference type="EMBL" id="MNPV01000011">
    <property type="protein sequence ID" value="ONH40211.1"/>
    <property type="molecule type" value="Genomic_DNA"/>
</dbReference>
<dbReference type="Proteomes" id="UP000188559">
    <property type="component" value="Unassembled WGS sequence"/>
</dbReference>
<gene>
    <name evidence="1" type="ORF">BLL37_29905</name>
</gene>
<accession>A0A1V2J6C7</accession>
<dbReference type="NCBIfam" id="TIGR04424">
    <property type="entry name" value="metallo_McbB"/>
    <property type="match status" value="1"/>
</dbReference>
<dbReference type="GeneID" id="57374663"/>
<comment type="caution">
    <text evidence="1">The sequence shown here is derived from an EMBL/GenBank/DDBJ whole genome shotgun (WGS) entry which is preliminary data.</text>
</comment>
<protein>
    <submittedName>
        <fullName evidence="1">Microcin B17-processing protein McbB</fullName>
    </submittedName>
</protein>
<keyword evidence="2" id="KW-1185">Reference proteome</keyword>
<sequence>MNIIIPNYEILNFETESLLISDVGISKIHSQSLLKALRQIKLSKLMTKVELEEVLAENGLSQSGAFEFLERVVPLRLAEEIFFEKTIVVHEWAGQVDIERLFRCELSTCLEFKSFSGELVESVRNLRCFIVLLCYTYDYDRVKNLYFDLARASPKSAISVCLQMGSIFCVGQPHIAEIGNPCHFCSVDRLLHNQSVTAAKNNWASVLAFCKNEHIGVPAKTLSLYQEMIVVGAVIKKVKFFTEYNDMHKYQDDVLHGSYIQLIDGQMSEESNSHWYMCDCLRAGK</sequence>
<proteinExistence type="predicted"/>
<dbReference type="AlphaFoldDB" id="A0A1V2J6C7"/>
<name>A0A1V2J6C7_PSEAZ</name>
<reference evidence="1 2" key="1">
    <citation type="submission" date="2016-10" db="EMBL/GenBank/DDBJ databases">
        <title>Pseudomonas lactis sp. nov. and Pseudomonas paralactis sp. nov., isolated from bovine raw milk.</title>
        <authorList>
            <person name="Von Neubeck M."/>
            <person name="Huptas C."/>
            <person name="Glueck C."/>
            <person name="Krewinkel M."/>
            <person name="Stoeckel M."/>
            <person name="Stressler T."/>
            <person name="Fischer L."/>
            <person name="Hinrichs J."/>
            <person name="Scherer S."/>
            <person name="Wenning M."/>
        </authorList>
    </citation>
    <scope>NUCLEOTIDE SEQUENCE [LARGE SCALE GENOMIC DNA]</scope>
    <source>
        <strain evidence="1 2">DSM 18862</strain>
    </source>
</reference>
<evidence type="ECO:0000313" key="2">
    <source>
        <dbReference type="Proteomes" id="UP000188559"/>
    </source>
</evidence>
<organism evidence="1 2">
    <name type="scientific">Pseudomonas azotoformans</name>
    <dbReference type="NCBI Taxonomy" id="47878"/>
    <lineage>
        <taxon>Bacteria</taxon>
        <taxon>Pseudomonadati</taxon>
        <taxon>Pseudomonadota</taxon>
        <taxon>Gammaproteobacteria</taxon>
        <taxon>Pseudomonadales</taxon>
        <taxon>Pseudomonadaceae</taxon>
        <taxon>Pseudomonas</taxon>
    </lineage>
</organism>
<dbReference type="RefSeq" id="WP_071495910.1">
    <property type="nucleotide sequence ID" value="NZ_LT629702.1"/>
</dbReference>
<dbReference type="InterPro" id="IPR030956">
    <property type="entry name" value="McbB"/>
</dbReference>
<evidence type="ECO:0000313" key="1">
    <source>
        <dbReference type="EMBL" id="ONH40211.1"/>
    </source>
</evidence>